<reference evidence="1" key="2">
    <citation type="journal article" date="2015" name="Fish Shellfish Immunol.">
        <title>Early steps in the European eel (Anguilla anguilla)-Vibrio vulnificus interaction in the gills: Role of the RtxA13 toxin.</title>
        <authorList>
            <person name="Callol A."/>
            <person name="Pajuelo D."/>
            <person name="Ebbesson L."/>
            <person name="Teles M."/>
            <person name="MacKenzie S."/>
            <person name="Amaro C."/>
        </authorList>
    </citation>
    <scope>NUCLEOTIDE SEQUENCE</scope>
</reference>
<accession>A0A0E9W6G9</accession>
<reference evidence="1" key="1">
    <citation type="submission" date="2014-11" db="EMBL/GenBank/DDBJ databases">
        <authorList>
            <person name="Amaro Gonzalez C."/>
        </authorList>
    </citation>
    <scope>NUCLEOTIDE SEQUENCE</scope>
</reference>
<proteinExistence type="predicted"/>
<sequence>MSRCLFYFKRKTCLPKLRMFM</sequence>
<organism evidence="1">
    <name type="scientific">Anguilla anguilla</name>
    <name type="common">European freshwater eel</name>
    <name type="synonym">Muraena anguilla</name>
    <dbReference type="NCBI Taxonomy" id="7936"/>
    <lineage>
        <taxon>Eukaryota</taxon>
        <taxon>Metazoa</taxon>
        <taxon>Chordata</taxon>
        <taxon>Craniata</taxon>
        <taxon>Vertebrata</taxon>
        <taxon>Euteleostomi</taxon>
        <taxon>Actinopterygii</taxon>
        <taxon>Neopterygii</taxon>
        <taxon>Teleostei</taxon>
        <taxon>Anguilliformes</taxon>
        <taxon>Anguillidae</taxon>
        <taxon>Anguilla</taxon>
    </lineage>
</organism>
<evidence type="ECO:0000313" key="1">
    <source>
        <dbReference type="EMBL" id="JAH85942.1"/>
    </source>
</evidence>
<name>A0A0E9W6G9_ANGAN</name>
<dbReference type="AlphaFoldDB" id="A0A0E9W6G9"/>
<dbReference type="EMBL" id="GBXM01022635">
    <property type="protein sequence ID" value="JAH85942.1"/>
    <property type="molecule type" value="Transcribed_RNA"/>
</dbReference>
<protein>
    <submittedName>
        <fullName evidence="1">Uncharacterized protein</fullName>
    </submittedName>
</protein>